<evidence type="ECO:0000313" key="2">
    <source>
        <dbReference type="Proteomes" id="UP000019141"/>
    </source>
</evidence>
<proteinExistence type="predicted"/>
<evidence type="ECO:0000313" key="1">
    <source>
        <dbReference type="EMBL" id="ETW92109.1"/>
    </source>
</evidence>
<accession>W4L2G9</accession>
<comment type="caution">
    <text evidence="1">The sequence shown here is derived from an EMBL/GenBank/DDBJ whole genome shotgun (WGS) entry which is preliminary data.</text>
</comment>
<protein>
    <recommendedName>
        <fullName evidence="3">ABC transporter substrate-binding protein</fullName>
    </recommendedName>
</protein>
<dbReference type="EMBL" id="AZHW01001658">
    <property type="protein sequence ID" value="ETW92109.1"/>
    <property type="molecule type" value="Genomic_DNA"/>
</dbReference>
<dbReference type="AlphaFoldDB" id="W4L2G9"/>
<dbReference type="HOGENOM" id="CLU_1229074_0_0_7"/>
<dbReference type="Gene3D" id="3.40.190.10">
    <property type="entry name" value="Periplasmic binding protein-like II"/>
    <property type="match status" value="2"/>
</dbReference>
<gene>
    <name evidence="1" type="ORF">ETSY1_45120</name>
</gene>
<organism evidence="1 2">
    <name type="scientific">Entotheonella factor</name>
    <dbReference type="NCBI Taxonomy" id="1429438"/>
    <lineage>
        <taxon>Bacteria</taxon>
        <taxon>Pseudomonadati</taxon>
        <taxon>Nitrospinota/Tectimicrobiota group</taxon>
        <taxon>Candidatus Tectimicrobiota</taxon>
        <taxon>Candidatus Entotheonellia</taxon>
        <taxon>Candidatus Entotheonellales</taxon>
        <taxon>Candidatus Entotheonellaceae</taxon>
        <taxon>Candidatus Entotheonella</taxon>
    </lineage>
</organism>
<dbReference type="SUPFAM" id="SSF53850">
    <property type="entry name" value="Periplasmic binding protein-like II"/>
    <property type="match status" value="1"/>
</dbReference>
<name>W4L2G9_ENTF1</name>
<evidence type="ECO:0008006" key="3">
    <source>
        <dbReference type="Google" id="ProtNLM"/>
    </source>
</evidence>
<reference evidence="1 2" key="1">
    <citation type="journal article" date="2014" name="Nature">
        <title>An environmental bacterial taxon with a large and distinct metabolic repertoire.</title>
        <authorList>
            <person name="Wilson M.C."/>
            <person name="Mori T."/>
            <person name="Ruckert C."/>
            <person name="Uria A.R."/>
            <person name="Helf M.J."/>
            <person name="Takada K."/>
            <person name="Gernert C."/>
            <person name="Steffens U.A."/>
            <person name="Heycke N."/>
            <person name="Schmitt S."/>
            <person name="Rinke C."/>
            <person name="Helfrich E.J."/>
            <person name="Brachmann A.O."/>
            <person name="Gurgui C."/>
            <person name="Wakimoto T."/>
            <person name="Kracht M."/>
            <person name="Crusemann M."/>
            <person name="Hentschel U."/>
            <person name="Abe I."/>
            <person name="Matsunaga S."/>
            <person name="Kalinowski J."/>
            <person name="Takeyama H."/>
            <person name="Piel J."/>
        </authorList>
    </citation>
    <scope>NUCLEOTIDE SEQUENCE [LARGE SCALE GENOMIC DNA]</scope>
    <source>
        <strain evidence="2">TSY1</strain>
    </source>
</reference>
<keyword evidence="2" id="KW-1185">Reference proteome</keyword>
<sequence>MPNYSTKEAVAPFSAGQMGMFFWSTSRLAKITEEKGDKFELKTALYPGYELKDSKPDVMGLPAGGNAGMLLAKDPARQNAAWKFLKFATSGRGAAVVAETTGYMPPNKKANEVYLKDFYAENPNNFVAVRQLPLLRTWYAFPGKNGLKITKVIFDDMQSIVSGARIDEADKVLADMVKDVQKLLPKK</sequence>
<dbReference type="InterPro" id="IPR006059">
    <property type="entry name" value="SBP"/>
</dbReference>
<dbReference type="Proteomes" id="UP000019141">
    <property type="component" value="Unassembled WGS sequence"/>
</dbReference>
<dbReference type="Pfam" id="PF13416">
    <property type="entry name" value="SBP_bac_8"/>
    <property type="match status" value="1"/>
</dbReference>